<evidence type="ECO:0000313" key="3">
    <source>
        <dbReference type="EMBL" id="ACL06534.1"/>
    </source>
</evidence>
<evidence type="ECO:0000313" key="4">
    <source>
        <dbReference type="Proteomes" id="UP000000739"/>
    </source>
</evidence>
<gene>
    <name evidence="3" type="ordered locus">Dalk_4857</name>
</gene>
<dbReference type="Gene3D" id="3.30.300.30">
    <property type="match status" value="1"/>
</dbReference>
<dbReference type="InterPro" id="IPR042099">
    <property type="entry name" value="ANL_N_sf"/>
</dbReference>
<dbReference type="AlphaFoldDB" id="B8FDA3"/>
<reference evidence="3 4" key="1">
    <citation type="journal article" date="2012" name="Environ. Microbiol.">
        <title>The genome sequence of Desulfatibacillum alkenivorans AK-01: a blueprint for anaerobic alkane oxidation.</title>
        <authorList>
            <person name="Callaghan A.V."/>
            <person name="Morris B.E."/>
            <person name="Pereira I.A."/>
            <person name="McInerney M.J."/>
            <person name="Austin R.N."/>
            <person name="Groves J.T."/>
            <person name="Kukor J.J."/>
            <person name="Suflita J.M."/>
            <person name="Young L.Y."/>
            <person name="Zylstra G.J."/>
            <person name="Wawrik B."/>
        </authorList>
    </citation>
    <scope>NUCLEOTIDE SEQUENCE [LARGE SCALE GENOMIC DNA]</scope>
    <source>
        <strain evidence="3 4">AK-01</strain>
    </source>
</reference>
<feature type="domain" description="AMP-dependent synthetase/ligase" evidence="1">
    <location>
        <begin position="18"/>
        <end position="372"/>
    </location>
</feature>
<dbReference type="eggNOG" id="COG0318">
    <property type="taxonomic scope" value="Bacteria"/>
</dbReference>
<dbReference type="RefSeq" id="WP_015949571.1">
    <property type="nucleotide sequence ID" value="NC_011768.1"/>
</dbReference>
<dbReference type="Proteomes" id="UP000000739">
    <property type="component" value="Chromosome"/>
</dbReference>
<dbReference type="EMBL" id="CP001322">
    <property type="protein sequence ID" value="ACL06534.1"/>
    <property type="molecule type" value="Genomic_DNA"/>
</dbReference>
<dbReference type="InterPro" id="IPR000873">
    <property type="entry name" value="AMP-dep_synth/lig_dom"/>
</dbReference>
<proteinExistence type="predicted"/>
<dbReference type="PANTHER" id="PTHR24096:SF267">
    <property type="entry name" value="MALONATE--COA LIGASE ACSF3, MITOCHONDRIAL"/>
    <property type="match status" value="1"/>
</dbReference>
<dbReference type="InterPro" id="IPR020845">
    <property type="entry name" value="AMP-binding_CS"/>
</dbReference>
<dbReference type="Gene3D" id="3.40.50.12780">
    <property type="entry name" value="N-terminal domain of ligase-like"/>
    <property type="match status" value="1"/>
</dbReference>
<evidence type="ECO:0000259" key="2">
    <source>
        <dbReference type="Pfam" id="PF13193"/>
    </source>
</evidence>
<organism evidence="3 4">
    <name type="scientific">Desulfatibacillum aliphaticivorans</name>
    <dbReference type="NCBI Taxonomy" id="218208"/>
    <lineage>
        <taxon>Bacteria</taxon>
        <taxon>Pseudomonadati</taxon>
        <taxon>Thermodesulfobacteriota</taxon>
        <taxon>Desulfobacteria</taxon>
        <taxon>Desulfobacterales</taxon>
        <taxon>Desulfatibacillaceae</taxon>
        <taxon>Desulfatibacillum</taxon>
    </lineage>
</organism>
<dbReference type="InterPro" id="IPR045851">
    <property type="entry name" value="AMP-bd_C_sf"/>
</dbReference>
<protein>
    <submittedName>
        <fullName evidence="3">AMP-dependent CoA ligase/synthetase</fullName>
    </submittedName>
</protein>
<evidence type="ECO:0000259" key="1">
    <source>
        <dbReference type="Pfam" id="PF00501"/>
    </source>
</evidence>
<accession>B8FDA3</accession>
<sequence>MLRTPGLHLGAFPWFHSQARPKKTAFIFGDDKTTWGEFDARASKVHDSLVKAGLKKGDKVGLLALNSISTLEVMYGVIRAGGVIVPLSALQTPNLIAALLKDADARFLFIVSPLNSLIPALEGQLEGIPVENRIGAGFRSEGWLEYEDFIAGGSEDLIPADVCDEDECVIIYSSGTTGVPKGIVHTHQARNLTGFAAAIEFRVTDASTMLIATPLFTNATWLMLLGAVSAGAEVLLMDLFSPQGFLNLVQKHKITHTFLVPTMFHAVLTAPEFAAYDLSSLQAMVSMGSVLPLAWKKDILEKMGPGLFELYGLTEGIGTTLKPEQVMEKTGSVGSAISGSNLKIIDDDGNELPWGEIGEIVGWGGALMKHYHNRPEATEEVVWRDKAGRTYIRTGDVGRFDEDGFLYIMDRKKDMIVTGGINVFANDIEEVALAHPDVAEVAVIAAPHEKWIETPVAIVVLREGSDADGEGIKAWINERVSAKHQRVSAVEIRSQPLPRNALGKLLKKVLREPLWQGEGK</sequence>
<dbReference type="InterPro" id="IPR025110">
    <property type="entry name" value="AMP-bd_C"/>
</dbReference>
<keyword evidence="4" id="KW-1185">Reference proteome</keyword>
<feature type="domain" description="AMP-binding enzyme C-terminal" evidence="2">
    <location>
        <begin position="428"/>
        <end position="504"/>
    </location>
</feature>
<keyword evidence="3" id="KW-0436">Ligase</keyword>
<dbReference type="KEGG" id="dal:Dalk_4857"/>
<dbReference type="GO" id="GO:0016405">
    <property type="term" value="F:CoA-ligase activity"/>
    <property type="evidence" value="ECO:0007669"/>
    <property type="project" value="TreeGrafter"/>
</dbReference>
<dbReference type="PANTHER" id="PTHR24096">
    <property type="entry name" value="LONG-CHAIN-FATTY-ACID--COA LIGASE"/>
    <property type="match status" value="1"/>
</dbReference>
<dbReference type="PROSITE" id="PS00455">
    <property type="entry name" value="AMP_BINDING"/>
    <property type="match status" value="1"/>
</dbReference>
<dbReference type="HOGENOM" id="CLU_000022_59_0_7"/>
<dbReference type="Pfam" id="PF13193">
    <property type="entry name" value="AMP-binding_C"/>
    <property type="match status" value="1"/>
</dbReference>
<dbReference type="SUPFAM" id="SSF56801">
    <property type="entry name" value="Acetyl-CoA synthetase-like"/>
    <property type="match status" value="1"/>
</dbReference>
<name>B8FDA3_DESAL</name>
<dbReference type="Pfam" id="PF00501">
    <property type="entry name" value="AMP-binding"/>
    <property type="match status" value="1"/>
</dbReference>